<gene>
    <name evidence="1" type="ORF">CSO01_07620</name>
</gene>
<evidence type="ECO:0008006" key="3">
    <source>
        <dbReference type="Google" id="ProtNLM"/>
    </source>
</evidence>
<accession>A0A512PA12</accession>
<dbReference type="InterPro" id="IPR021804">
    <property type="entry name" value="DUF3375"/>
</dbReference>
<dbReference type="EMBL" id="BKAL01000002">
    <property type="protein sequence ID" value="GEP68047.1"/>
    <property type="molecule type" value="Genomic_DNA"/>
</dbReference>
<dbReference type="AlphaFoldDB" id="A0A512PA12"/>
<reference evidence="1 2" key="1">
    <citation type="submission" date="2019-07" db="EMBL/GenBank/DDBJ databases">
        <title>Whole genome shotgun sequence of Cellulomonas soli NBRC 109434.</title>
        <authorList>
            <person name="Hosoyama A."/>
            <person name="Uohara A."/>
            <person name="Ohji S."/>
            <person name="Ichikawa N."/>
        </authorList>
    </citation>
    <scope>NUCLEOTIDE SEQUENCE [LARGE SCALE GENOMIC DNA]</scope>
    <source>
        <strain evidence="1 2">NBRC 109434</strain>
    </source>
</reference>
<dbReference type="Pfam" id="PF11855">
    <property type="entry name" value="DUF3375"/>
    <property type="match status" value="1"/>
</dbReference>
<protein>
    <recommendedName>
        <fullName evidence="3">DUF3375 domain-containing protein</fullName>
    </recommendedName>
</protein>
<keyword evidence="2" id="KW-1185">Reference proteome</keyword>
<sequence length="476" mass="53108">MTLLRAHSFAWVMAVLAEHLVDGPVEVAQFHEVVDVELSRLRTLGDDSLDGTMSARDYCHTWVARQWINRALVDQVEKYSLTAATLDVLAFSDRLVDRRSTVSESRLKQILDAVARLADEADPDPQARVDRLDRQIAALEAQRAALLDGHVPVTPPARLHEQLAGVMDLARHLPADFKRVADSVYAMHRRFVGEAQESDTSRGEALQAFFADHDLLEASDEGRAFRGLMRLWGNHREQAALRKDIDELLRQDFAEELTAEQRRALRALPRMLVDSAEDVQETYRRLSQSLERFVQNQSDGDREVRTRVARAQAAAHALFGRRGRPVAVDVQLGAQLPDIQSITQLQLTDPRLRERPAGLSEDDWGEVASLTPEQMRELGGPALDELRRALDVATTRHDVGRPNLGDVWAQVSPEHRRPKNVLGLLHVAVAGGATFLDDTTDRLEAVRPDGSRVVCAVPWGVFPARPTTPTPQEVTA</sequence>
<dbReference type="Proteomes" id="UP000321798">
    <property type="component" value="Unassembled WGS sequence"/>
</dbReference>
<comment type="caution">
    <text evidence="1">The sequence shown here is derived from an EMBL/GenBank/DDBJ whole genome shotgun (WGS) entry which is preliminary data.</text>
</comment>
<evidence type="ECO:0000313" key="2">
    <source>
        <dbReference type="Proteomes" id="UP000321798"/>
    </source>
</evidence>
<proteinExistence type="predicted"/>
<organism evidence="1 2">
    <name type="scientific">Cellulomonas soli</name>
    <dbReference type="NCBI Taxonomy" id="931535"/>
    <lineage>
        <taxon>Bacteria</taxon>
        <taxon>Bacillati</taxon>
        <taxon>Actinomycetota</taxon>
        <taxon>Actinomycetes</taxon>
        <taxon>Micrococcales</taxon>
        <taxon>Cellulomonadaceae</taxon>
        <taxon>Cellulomonas</taxon>
    </lineage>
</organism>
<evidence type="ECO:0000313" key="1">
    <source>
        <dbReference type="EMBL" id="GEP68047.1"/>
    </source>
</evidence>
<name>A0A512PA12_9CELL</name>